<name>A0ACD5V7M4_AVESA</name>
<proteinExistence type="predicted"/>
<reference evidence="1" key="1">
    <citation type="submission" date="2021-05" db="EMBL/GenBank/DDBJ databases">
        <authorList>
            <person name="Scholz U."/>
            <person name="Mascher M."/>
            <person name="Fiebig A."/>
        </authorList>
    </citation>
    <scope>NUCLEOTIDE SEQUENCE [LARGE SCALE GENOMIC DNA]</scope>
</reference>
<evidence type="ECO:0000313" key="2">
    <source>
        <dbReference type="Proteomes" id="UP001732700"/>
    </source>
</evidence>
<reference evidence="1" key="2">
    <citation type="submission" date="2025-09" db="UniProtKB">
        <authorList>
            <consortium name="EnsemblPlants"/>
        </authorList>
    </citation>
    <scope>IDENTIFICATION</scope>
</reference>
<dbReference type="EnsemblPlants" id="AVESA.00010b.r2.2DG0386050.1">
    <property type="protein sequence ID" value="AVESA.00010b.r2.2DG0386050.1.CDS.1"/>
    <property type="gene ID" value="AVESA.00010b.r2.2DG0386050"/>
</dbReference>
<protein>
    <submittedName>
        <fullName evidence="1">Uncharacterized protein</fullName>
    </submittedName>
</protein>
<dbReference type="Proteomes" id="UP001732700">
    <property type="component" value="Chromosome 2D"/>
</dbReference>
<organism evidence="1 2">
    <name type="scientific">Avena sativa</name>
    <name type="common">Oat</name>
    <dbReference type="NCBI Taxonomy" id="4498"/>
    <lineage>
        <taxon>Eukaryota</taxon>
        <taxon>Viridiplantae</taxon>
        <taxon>Streptophyta</taxon>
        <taxon>Embryophyta</taxon>
        <taxon>Tracheophyta</taxon>
        <taxon>Spermatophyta</taxon>
        <taxon>Magnoliopsida</taxon>
        <taxon>Liliopsida</taxon>
        <taxon>Poales</taxon>
        <taxon>Poaceae</taxon>
        <taxon>BOP clade</taxon>
        <taxon>Pooideae</taxon>
        <taxon>Poodae</taxon>
        <taxon>Poeae</taxon>
        <taxon>Poeae Chloroplast Group 1 (Aveneae type)</taxon>
        <taxon>Aveninae</taxon>
        <taxon>Avena</taxon>
    </lineage>
</organism>
<accession>A0ACD5V7M4</accession>
<sequence length="522" mass="57440">MAMLGRFALGFFLSCYLMISVSSLASPDEFLQCLSDKIPGELVYRQSSSSFADVLVSSIRFPNFFTNTTVRPLCIVTPTAACHVQAAVRCGRRQGVRLRVRSGGHDYEGLSYRSVRAEVFGVVDLARLRSITVDEHESTAWVDSGATVGELYYAIAKNNSQLAFPAGECPTLGVGGHFSGGGIGMLMRKYGLSVDNVLDAKLVNAEGELLDRAAMGEEHFWAIRGGGGGSFGIVVSWKIRLVTVPPTVTVFSIAKTVDQGAVDVVTRWQAVGPSLPDELTMRVKVQGQEAVFLAVYLGTCTSLVATMGRDFPELHMTSADCRPMTYLESTALSFTTLAKTGTPEEVLLNRSSSLGFSVKGKSDYVRQPISRDAWEDIFDWFKKNGSGLIMLEPHGGFIGRVSTAATPYPHRRGVLYVIQYLVFWPAAINGGTAQTWLDKFYDFMGRHVTTNPREAYVNFRDLDIGKNTVVDDVSTFESGKVWGERYFMGNYRRLARVKAAVDPTDYFRNEQSTPPLLHGRHN</sequence>
<evidence type="ECO:0000313" key="1">
    <source>
        <dbReference type="EnsemblPlants" id="AVESA.00010b.r2.2DG0386050.1.CDS.1"/>
    </source>
</evidence>
<keyword evidence="2" id="KW-1185">Reference proteome</keyword>